<organism evidence="2 3">
    <name type="scientific">Mycena sanguinolenta</name>
    <dbReference type="NCBI Taxonomy" id="230812"/>
    <lineage>
        <taxon>Eukaryota</taxon>
        <taxon>Fungi</taxon>
        <taxon>Dikarya</taxon>
        <taxon>Basidiomycota</taxon>
        <taxon>Agaricomycotina</taxon>
        <taxon>Agaricomycetes</taxon>
        <taxon>Agaricomycetidae</taxon>
        <taxon>Agaricales</taxon>
        <taxon>Marasmiineae</taxon>
        <taxon>Mycenaceae</taxon>
        <taxon>Mycena</taxon>
    </lineage>
</organism>
<dbReference type="AlphaFoldDB" id="A0A8H6ZMF6"/>
<evidence type="ECO:0000313" key="3">
    <source>
        <dbReference type="Proteomes" id="UP000623467"/>
    </source>
</evidence>
<reference evidence="2" key="1">
    <citation type="submission" date="2020-05" db="EMBL/GenBank/DDBJ databases">
        <title>Mycena genomes resolve the evolution of fungal bioluminescence.</title>
        <authorList>
            <person name="Tsai I.J."/>
        </authorList>
    </citation>
    <scope>NUCLEOTIDE SEQUENCE</scope>
    <source>
        <strain evidence="2">160909Yilan</strain>
    </source>
</reference>
<accession>A0A8H6ZMF6</accession>
<keyword evidence="3" id="KW-1185">Reference proteome</keyword>
<evidence type="ECO:0000313" key="2">
    <source>
        <dbReference type="EMBL" id="KAF7378155.1"/>
    </source>
</evidence>
<evidence type="ECO:0000256" key="1">
    <source>
        <dbReference type="SAM" id="Phobius"/>
    </source>
</evidence>
<proteinExistence type="predicted"/>
<comment type="caution">
    <text evidence="2">The sequence shown here is derived from an EMBL/GenBank/DDBJ whole genome shotgun (WGS) entry which is preliminary data.</text>
</comment>
<name>A0A8H6ZMF6_9AGAR</name>
<dbReference type="EMBL" id="JACAZH010000001">
    <property type="protein sequence ID" value="KAF7378155.1"/>
    <property type="molecule type" value="Genomic_DNA"/>
</dbReference>
<protein>
    <submittedName>
        <fullName evidence="2">Uncharacterized protein</fullName>
    </submittedName>
</protein>
<feature type="transmembrane region" description="Helical" evidence="1">
    <location>
        <begin position="49"/>
        <end position="67"/>
    </location>
</feature>
<sequence length="279" mass="32045">MLNALLFNSSARMYNLRILLLITIALIPTTLVSLPKANSDTWLAFYDRYVMGISIASSCLILPHHIFRLYLSKLMAILDVCLTLVEICMMAYLAGFSIENHMWGSGSTFLSFTLVARPIQLASLLASAIWSTATIMSSPQKITHQYFEFLGGCSQPHGPYTPLRILTNRSVSKPLVRGEFRAIVIIRGIVLSIFMYRAGNTWTIYHPLYPTERTGVHKAGPHKRCSSLGRKREYWAKSWHHSAYLIVRPIRGRRRERRRWSLFFGRKSQWNELSRVNLH</sequence>
<gene>
    <name evidence="2" type="ORF">MSAN_00240000</name>
</gene>
<feature type="transmembrane region" description="Helical" evidence="1">
    <location>
        <begin position="74"/>
        <end position="98"/>
    </location>
</feature>
<keyword evidence="1" id="KW-1133">Transmembrane helix</keyword>
<keyword evidence="1" id="KW-0472">Membrane</keyword>
<dbReference type="OrthoDB" id="3062034at2759"/>
<keyword evidence="1" id="KW-0812">Transmembrane</keyword>
<dbReference type="Proteomes" id="UP000623467">
    <property type="component" value="Unassembled WGS sequence"/>
</dbReference>